<dbReference type="SUPFAM" id="SSF46689">
    <property type="entry name" value="Homeodomain-like"/>
    <property type="match status" value="1"/>
</dbReference>
<dbReference type="AlphaFoldDB" id="A0A2K4Y6S5"/>
<dbReference type="PROSITE" id="PS01081">
    <property type="entry name" value="HTH_TETR_1"/>
    <property type="match status" value="1"/>
</dbReference>
<evidence type="ECO:0000313" key="4">
    <source>
        <dbReference type="EMBL" id="SOX52467.1"/>
    </source>
</evidence>
<dbReference type="InterPro" id="IPR023772">
    <property type="entry name" value="DNA-bd_HTH_TetR-type_CS"/>
</dbReference>
<evidence type="ECO:0000256" key="1">
    <source>
        <dbReference type="ARBA" id="ARBA00023125"/>
    </source>
</evidence>
<dbReference type="InterPro" id="IPR001647">
    <property type="entry name" value="HTH_TetR"/>
</dbReference>
<accession>A0A2K4Y6S5</accession>
<dbReference type="InterPro" id="IPR009057">
    <property type="entry name" value="Homeodomain-like_sf"/>
</dbReference>
<keyword evidence="5" id="KW-1185">Reference proteome</keyword>
<reference evidence="4" key="1">
    <citation type="submission" date="2018-01" db="EMBL/GenBank/DDBJ databases">
        <authorList>
            <consortium name="Urmite Genomes"/>
        </authorList>
    </citation>
    <scope>NUCLEOTIDE SEQUENCE [LARGE SCALE GENOMIC DNA]</scope>
    <source>
        <strain evidence="4">AFP003</strain>
    </source>
</reference>
<organism evidence="4 5">
    <name type="scientific">Mycobacterium ahvazicum</name>
    <dbReference type="NCBI Taxonomy" id="1964395"/>
    <lineage>
        <taxon>Bacteria</taxon>
        <taxon>Bacillati</taxon>
        <taxon>Actinomycetota</taxon>
        <taxon>Actinomycetes</taxon>
        <taxon>Mycobacteriales</taxon>
        <taxon>Mycobacteriaceae</taxon>
        <taxon>Mycobacterium</taxon>
        <taxon>Mycobacterium simiae complex</taxon>
    </lineage>
</organism>
<feature type="non-terminal residue" evidence="4">
    <location>
        <position position="1"/>
    </location>
</feature>
<sequence length="188" mass="19889">VTTPGASPAGEVPTGRDEVVAAILESAADLFAERGPAAASIRDIAARARVNHGLVFRHFGNKEQLVGAVLNHEAAALSKLIDAGAQLPEIATAGTRQLRILSQALLDGYPVAQLQTSFPAADRLLAEVRPLHDSDDAARLATAHAVALLLGWQLFESFIRSAFGLRDLSADALRESIFAEMGRLTVPH</sequence>
<comment type="caution">
    <text evidence="4">The sequence shown here is derived from an EMBL/GenBank/DDBJ whole genome shotgun (WGS) entry which is preliminary data.</text>
</comment>
<dbReference type="GO" id="GO:0003700">
    <property type="term" value="F:DNA-binding transcription factor activity"/>
    <property type="evidence" value="ECO:0007669"/>
    <property type="project" value="TreeGrafter"/>
</dbReference>
<dbReference type="PANTHER" id="PTHR30055:SF153">
    <property type="entry name" value="HTH-TYPE TRANSCRIPTIONAL REPRESSOR RV3405C"/>
    <property type="match status" value="1"/>
</dbReference>
<evidence type="ECO:0000313" key="5">
    <source>
        <dbReference type="Proteomes" id="UP000236318"/>
    </source>
</evidence>
<dbReference type="PANTHER" id="PTHR30055">
    <property type="entry name" value="HTH-TYPE TRANSCRIPTIONAL REGULATOR RUTR"/>
    <property type="match status" value="1"/>
</dbReference>
<dbReference type="PRINTS" id="PR00455">
    <property type="entry name" value="HTHTETR"/>
</dbReference>
<keyword evidence="1 2" id="KW-0238">DNA-binding</keyword>
<gene>
    <name evidence="4" type="ORF">MAAFP003_1133</name>
</gene>
<dbReference type="Proteomes" id="UP000236318">
    <property type="component" value="Unassembled WGS sequence"/>
</dbReference>
<dbReference type="Gene3D" id="1.10.357.10">
    <property type="entry name" value="Tetracycline Repressor, domain 2"/>
    <property type="match status" value="1"/>
</dbReference>
<evidence type="ECO:0000259" key="3">
    <source>
        <dbReference type="PROSITE" id="PS50977"/>
    </source>
</evidence>
<feature type="domain" description="HTH tetR-type" evidence="3">
    <location>
        <begin position="17"/>
        <end position="77"/>
    </location>
</feature>
<evidence type="ECO:0000256" key="2">
    <source>
        <dbReference type="PROSITE-ProRule" id="PRU00335"/>
    </source>
</evidence>
<dbReference type="Pfam" id="PF00440">
    <property type="entry name" value="TetR_N"/>
    <property type="match status" value="1"/>
</dbReference>
<dbReference type="InterPro" id="IPR050109">
    <property type="entry name" value="HTH-type_TetR-like_transc_reg"/>
</dbReference>
<feature type="DNA-binding region" description="H-T-H motif" evidence="2">
    <location>
        <begin position="40"/>
        <end position="59"/>
    </location>
</feature>
<proteinExistence type="predicted"/>
<name>A0A2K4Y6S5_9MYCO</name>
<protein>
    <submittedName>
        <fullName evidence="4">TetR/AcrR family transcriptional regulator</fullName>
    </submittedName>
</protein>
<dbReference type="PROSITE" id="PS50977">
    <property type="entry name" value="HTH_TETR_2"/>
    <property type="match status" value="1"/>
</dbReference>
<dbReference type="EMBL" id="FXEG02000002">
    <property type="protein sequence ID" value="SOX52467.1"/>
    <property type="molecule type" value="Genomic_DNA"/>
</dbReference>
<dbReference type="GO" id="GO:0000976">
    <property type="term" value="F:transcription cis-regulatory region binding"/>
    <property type="evidence" value="ECO:0007669"/>
    <property type="project" value="TreeGrafter"/>
</dbReference>